<name>A0A8C5AZ53_GADMO</name>
<dbReference type="InterPro" id="IPR011009">
    <property type="entry name" value="Kinase-like_dom_sf"/>
</dbReference>
<keyword evidence="2 4" id="KW-0547">Nucleotide-binding</keyword>
<feature type="region of interest" description="Disordered" evidence="5">
    <location>
        <begin position="176"/>
        <end position="196"/>
    </location>
</feature>
<dbReference type="Gene3D" id="1.10.510.10">
    <property type="entry name" value="Transferase(Phosphotransferase) domain 1"/>
    <property type="match status" value="1"/>
</dbReference>
<feature type="binding site" evidence="4">
    <location>
        <position position="45"/>
    </location>
    <ligand>
        <name>ATP</name>
        <dbReference type="ChEBI" id="CHEBI:30616"/>
    </ligand>
</feature>
<reference evidence="7" key="2">
    <citation type="submission" date="2025-09" db="UniProtKB">
        <authorList>
            <consortium name="Ensembl"/>
        </authorList>
    </citation>
    <scope>IDENTIFICATION</scope>
</reference>
<dbReference type="Ensembl" id="ENSGMOT00000062978.1">
    <property type="protein sequence ID" value="ENSGMOP00000038457.1"/>
    <property type="gene ID" value="ENSGMOG00000029798.1"/>
</dbReference>
<evidence type="ECO:0000313" key="7">
    <source>
        <dbReference type="Ensembl" id="ENSGMOP00000038457.1"/>
    </source>
</evidence>
<dbReference type="GO" id="GO:0005524">
    <property type="term" value="F:ATP binding"/>
    <property type="evidence" value="ECO:0007669"/>
    <property type="project" value="UniProtKB-UniRule"/>
</dbReference>
<dbReference type="AlphaFoldDB" id="A0A8C5AZ53"/>
<keyword evidence="1" id="KW-0808">Transferase</keyword>
<dbReference type="SUPFAM" id="SSF56112">
    <property type="entry name" value="Protein kinase-like (PK-like)"/>
    <property type="match status" value="1"/>
</dbReference>
<evidence type="ECO:0000256" key="1">
    <source>
        <dbReference type="ARBA" id="ARBA00022527"/>
    </source>
</evidence>
<keyword evidence="1" id="KW-0418">Kinase</keyword>
<dbReference type="Pfam" id="PF07714">
    <property type="entry name" value="PK_Tyr_Ser-Thr"/>
    <property type="match status" value="1"/>
</dbReference>
<dbReference type="PROSITE" id="PS00107">
    <property type="entry name" value="PROTEIN_KINASE_ATP"/>
    <property type="match status" value="1"/>
</dbReference>
<dbReference type="GO" id="GO:0004706">
    <property type="term" value="F:JUN kinase kinase kinase activity"/>
    <property type="evidence" value="ECO:0007669"/>
    <property type="project" value="TreeGrafter"/>
</dbReference>
<feature type="compositionally biased region" description="Polar residues" evidence="5">
    <location>
        <begin position="359"/>
        <end position="391"/>
    </location>
</feature>
<protein>
    <recommendedName>
        <fullName evidence="6">Protein kinase domain-containing protein</fullName>
    </recommendedName>
</protein>
<keyword evidence="8" id="KW-1185">Reference proteome</keyword>
<dbReference type="Proteomes" id="UP000694546">
    <property type="component" value="Chromosome 17"/>
</dbReference>
<accession>A0A8C5AZ53</accession>
<organism evidence="7 8">
    <name type="scientific">Gadus morhua</name>
    <name type="common">Atlantic cod</name>
    <dbReference type="NCBI Taxonomy" id="8049"/>
    <lineage>
        <taxon>Eukaryota</taxon>
        <taxon>Metazoa</taxon>
        <taxon>Chordata</taxon>
        <taxon>Craniata</taxon>
        <taxon>Vertebrata</taxon>
        <taxon>Euteleostomi</taxon>
        <taxon>Actinopterygii</taxon>
        <taxon>Neopterygii</taxon>
        <taxon>Teleostei</taxon>
        <taxon>Neoteleostei</taxon>
        <taxon>Acanthomorphata</taxon>
        <taxon>Zeiogadaria</taxon>
        <taxon>Gadariae</taxon>
        <taxon>Gadiformes</taxon>
        <taxon>Gadoidei</taxon>
        <taxon>Gadidae</taxon>
        <taxon>Gadus</taxon>
    </lineage>
</organism>
<evidence type="ECO:0000256" key="5">
    <source>
        <dbReference type="SAM" id="MobiDB-lite"/>
    </source>
</evidence>
<dbReference type="OMA" id="CTTVMEE"/>
<dbReference type="InterPro" id="IPR000719">
    <property type="entry name" value="Prot_kinase_dom"/>
</dbReference>
<dbReference type="SMART" id="SM00220">
    <property type="entry name" value="S_TKc"/>
    <property type="match status" value="1"/>
</dbReference>
<dbReference type="PROSITE" id="PS00108">
    <property type="entry name" value="PROTEIN_KINASE_ST"/>
    <property type="match status" value="1"/>
</dbReference>
<evidence type="ECO:0000256" key="2">
    <source>
        <dbReference type="ARBA" id="ARBA00022741"/>
    </source>
</evidence>
<feature type="compositionally biased region" description="Basic and acidic residues" evidence="5">
    <location>
        <begin position="486"/>
        <end position="503"/>
    </location>
</feature>
<feature type="region of interest" description="Disordered" evidence="5">
    <location>
        <begin position="446"/>
        <end position="503"/>
    </location>
</feature>
<evidence type="ECO:0000313" key="8">
    <source>
        <dbReference type="Proteomes" id="UP000694546"/>
    </source>
</evidence>
<feature type="domain" description="Protein kinase" evidence="6">
    <location>
        <begin position="16"/>
        <end position="288"/>
    </location>
</feature>
<dbReference type="InterPro" id="IPR001245">
    <property type="entry name" value="Ser-Thr/Tyr_kinase_cat_dom"/>
</dbReference>
<keyword evidence="1" id="KW-0723">Serine/threonine-protein kinase</keyword>
<dbReference type="PANTHER" id="PTHR44329:SF297">
    <property type="entry name" value="RECEPTOR-INTERACTING SERINE_THREONINE-PROTEIN KINASE 3"/>
    <property type="match status" value="1"/>
</dbReference>
<proteinExistence type="predicted"/>
<feature type="compositionally biased region" description="Polar residues" evidence="5">
    <location>
        <begin position="408"/>
        <end position="420"/>
    </location>
</feature>
<dbReference type="InterPro" id="IPR051681">
    <property type="entry name" value="Ser/Thr_Kinases-Pseudokinases"/>
</dbReference>
<evidence type="ECO:0000256" key="4">
    <source>
        <dbReference type="PROSITE-ProRule" id="PRU10141"/>
    </source>
</evidence>
<dbReference type="PANTHER" id="PTHR44329">
    <property type="entry name" value="SERINE/THREONINE-PROTEIN KINASE TNNI3K-RELATED"/>
    <property type="match status" value="1"/>
</dbReference>
<evidence type="ECO:0000256" key="3">
    <source>
        <dbReference type="ARBA" id="ARBA00022840"/>
    </source>
</evidence>
<evidence type="ECO:0000259" key="6">
    <source>
        <dbReference type="PROSITE" id="PS50011"/>
    </source>
</evidence>
<keyword evidence="3 4" id="KW-0067">ATP-binding</keyword>
<dbReference type="InterPro" id="IPR008271">
    <property type="entry name" value="Ser/Thr_kinase_AS"/>
</dbReference>
<dbReference type="PROSITE" id="PS50011">
    <property type="entry name" value="PROTEIN_KINASE_DOM"/>
    <property type="match status" value="1"/>
</dbReference>
<dbReference type="InterPro" id="IPR017441">
    <property type="entry name" value="Protein_kinase_ATP_BS"/>
</dbReference>
<dbReference type="GeneTree" id="ENSGT00940000160206"/>
<reference evidence="7" key="1">
    <citation type="submission" date="2025-08" db="UniProtKB">
        <authorList>
            <consortium name="Ensembl"/>
        </authorList>
    </citation>
    <scope>IDENTIFICATION</scope>
</reference>
<feature type="region of interest" description="Disordered" evidence="5">
    <location>
        <begin position="332"/>
        <end position="420"/>
    </location>
</feature>
<sequence length="503" mass="55994">MEQNQCHIPVCDEESLVRWEVIGSGGFGQIFKARHVRWAWDVAIKILHYDDGSSSALRREAELMRRGESPFVVRVSGVFQGRLPSGGPSILGLVMDYMEQGSLADLQGVLRGPPPWPLAFRLSYQVALGMNFLHTLSPPMLHMDLKPSNVLLDSGLNVKLTDFGLARISQSMSRKSKVGSAEDGGTTSYMPPEAFGRDYRPSRSSDMYSYGILLWSILTGQKPYKHVISSLVRFRVPEGDRPPLESIDPGQTEGLRPLVDMMAWCWDSVPQQRPSFLDCISVTEQQYDLHKSGITSAIHSTQALLDTNREERKISDGLTELHITQPSSAINVRMDDITGPPPVQETADDLTRKKCGTEKPSSQPMSFSETKLISTSTNTESGSSLNLNHAPNPQPEATARPTAPGSPYQRQFSNPEQRPLSIKNSHVSFFQRGDGNYMHISDELAERRRHPTAPPRFNSTRPNSKGHGAPTGERSRNGTKTSRKCFRAEAFRYRARNGKNETT</sequence>